<keyword evidence="9" id="KW-1185">Reference proteome</keyword>
<feature type="transmembrane region" description="Helical" evidence="7">
    <location>
        <begin position="93"/>
        <end position="111"/>
    </location>
</feature>
<dbReference type="InterPro" id="IPR018383">
    <property type="entry name" value="UPF0324_pro"/>
</dbReference>
<feature type="transmembrane region" description="Helical" evidence="7">
    <location>
        <begin position="208"/>
        <end position="235"/>
    </location>
</feature>
<dbReference type="RefSeq" id="WP_169248558.1">
    <property type="nucleotide sequence ID" value="NZ_SPMZ01000023.1"/>
</dbReference>
<gene>
    <name evidence="8" type="ORF">E4P82_08930</name>
</gene>
<evidence type="ECO:0000256" key="5">
    <source>
        <dbReference type="ARBA" id="ARBA00022989"/>
    </source>
</evidence>
<evidence type="ECO:0000313" key="8">
    <source>
        <dbReference type="EMBL" id="NMQ19300.1"/>
    </source>
</evidence>
<evidence type="ECO:0000256" key="4">
    <source>
        <dbReference type="ARBA" id="ARBA00022692"/>
    </source>
</evidence>
<feature type="transmembrane region" description="Helical" evidence="7">
    <location>
        <begin position="247"/>
        <end position="273"/>
    </location>
</feature>
<dbReference type="Proteomes" id="UP000760480">
    <property type="component" value="Unassembled WGS sequence"/>
</dbReference>
<proteinExistence type="inferred from homology"/>
<dbReference type="Pfam" id="PF03601">
    <property type="entry name" value="Cons_hypoth698"/>
    <property type="match status" value="1"/>
</dbReference>
<dbReference type="PANTHER" id="PTHR30106:SF2">
    <property type="entry name" value="UPF0324 INNER MEMBRANE PROTEIN YEIH"/>
    <property type="match status" value="1"/>
</dbReference>
<evidence type="ECO:0000256" key="3">
    <source>
        <dbReference type="ARBA" id="ARBA00022475"/>
    </source>
</evidence>
<feature type="transmembrane region" description="Helical" evidence="7">
    <location>
        <begin position="310"/>
        <end position="330"/>
    </location>
</feature>
<keyword evidence="6 7" id="KW-0472">Membrane</keyword>
<name>A0ABX1TIU5_9GAMM</name>
<protein>
    <submittedName>
        <fullName evidence="8">YeiH family putative sulfate export transporter</fullName>
    </submittedName>
</protein>
<evidence type="ECO:0000256" key="1">
    <source>
        <dbReference type="ARBA" id="ARBA00004651"/>
    </source>
</evidence>
<comment type="subcellular location">
    <subcellularLocation>
        <location evidence="1">Cell membrane</location>
        <topology evidence="1">Multi-pass membrane protein</topology>
    </subcellularLocation>
</comment>
<sequence length="335" mass="35588">MRYIVLPGLALPLLIALAATSLANTAWMQHWQLSSLTLAILLGMAAGNLGQKFIPVSWKPGIHFAQNRLLRLGIIFYGFRLSFQQVADVGLTGLLTDLAVITSTFVGGYLIGTRWLKIDRETAMLTAVGASICGAAAVLATEPVVRGKPHQTAMAVATVVLFGTLGMFLYPLLQGMLHWPDRLMGIYTGATIHEVAQVVAAGNAMNGAVVGAAVITKLTRVMMLAPFLIVLSLFLQRHHPGQEGRPAITIPWFALLFVVMVGVNSLAVVPAGIVPTINTFDSFVLTMAMAALGVESHIGKLRGVGPRPLLLALLLFAWLVIGGVGLTRTINALVG</sequence>
<accession>A0ABX1TIU5</accession>
<dbReference type="PANTHER" id="PTHR30106">
    <property type="entry name" value="INNER MEMBRANE PROTEIN YEIH-RELATED"/>
    <property type="match status" value="1"/>
</dbReference>
<comment type="similarity">
    <text evidence="2">Belongs to the UPF0324 family.</text>
</comment>
<dbReference type="EMBL" id="SPMZ01000023">
    <property type="protein sequence ID" value="NMQ19300.1"/>
    <property type="molecule type" value="Genomic_DNA"/>
</dbReference>
<keyword evidence="5 7" id="KW-1133">Transmembrane helix</keyword>
<reference evidence="8 9" key="1">
    <citation type="submission" date="2019-03" db="EMBL/GenBank/DDBJ databases">
        <title>Metabolic reconstructions from genomes of highly enriched 'Candidatus Accumulibacter' and 'Candidatus Competibacter' bioreactor populations.</title>
        <authorList>
            <person name="Annavajhala M.K."/>
            <person name="Welles L."/>
            <person name="Abbas B."/>
            <person name="Sorokin D."/>
            <person name="Park H."/>
            <person name="Van Loosdrecht M."/>
            <person name="Chandran K."/>
        </authorList>
    </citation>
    <scope>NUCLEOTIDE SEQUENCE [LARGE SCALE GENOMIC DNA]</scope>
    <source>
        <strain evidence="8 9">SBR_G</strain>
    </source>
</reference>
<evidence type="ECO:0000313" key="9">
    <source>
        <dbReference type="Proteomes" id="UP000760480"/>
    </source>
</evidence>
<feature type="transmembrane region" description="Helical" evidence="7">
    <location>
        <begin position="153"/>
        <end position="173"/>
    </location>
</feature>
<comment type="caution">
    <text evidence="8">The sequence shown here is derived from an EMBL/GenBank/DDBJ whole genome shotgun (WGS) entry which is preliminary data.</text>
</comment>
<organism evidence="8 9">
    <name type="scientific">Candidatus Competibacter phosphatis</name>
    <dbReference type="NCBI Taxonomy" id="221280"/>
    <lineage>
        <taxon>Bacteria</taxon>
        <taxon>Pseudomonadati</taxon>
        <taxon>Pseudomonadota</taxon>
        <taxon>Gammaproteobacteria</taxon>
        <taxon>Candidatus Competibacteraceae</taxon>
        <taxon>Candidatus Competibacter</taxon>
    </lineage>
</organism>
<evidence type="ECO:0000256" key="2">
    <source>
        <dbReference type="ARBA" id="ARBA00007977"/>
    </source>
</evidence>
<keyword evidence="4 7" id="KW-0812">Transmembrane</keyword>
<feature type="transmembrane region" description="Helical" evidence="7">
    <location>
        <begin position="33"/>
        <end position="49"/>
    </location>
</feature>
<keyword evidence="3" id="KW-1003">Cell membrane</keyword>
<evidence type="ECO:0000256" key="7">
    <source>
        <dbReference type="SAM" id="Phobius"/>
    </source>
</evidence>
<feature type="transmembrane region" description="Helical" evidence="7">
    <location>
        <begin position="123"/>
        <end position="141"/>
    </location>
</feature>
<dbReference type="InterPro" id="IPR004630">
    <property type="entry name" value="UPF0324_YeiH-like"/>
</dbReference>
<dbReference type="NCBIfam" id="TIGR00698">
    <property type="entry name" value="YeiH family putative sulfate export transporter"/>
    <property type="match status" value="1"/>
</dbReference>
<evidence type="ECO:0000256" key="6">
    <source>
        <dbReference type="ARBA" id="ARBA00023136"/>
    </source>
</evidence>